<name>C9L4V8_BLAHA</name>
<gene>
    <name evidence="1" type="ORF">BLAHAN_04408</name>
</gene>
<protein>
    <submittedName>
        <fullName evidence="1">Uncharacterized protein</fullName>
    </submittedName>
</protein>
<organism evidence="1 2">
    <name type="scientific">Blautia hansenii DSM 20583</name>
    <dbReference type="NCBI Taxonomy" id="537007"/>
    <lineage>
        <taxon>Bacteria</taxon>
        <taxon>Bacillati</taxon>
        <taxon>Bacillota</taxon>
        <taxon>Clostridia</taxon>
        <taxon>Lachnospirales</taxon>
        <taxon>Lachnospiraceae</taxon>
        <taxon>Blautia</taxon>
    </lineage>
</organism>
<evidence type="ECO:0000313" key="1">
    <source>
        <dbReference type="EMBL" id="EEX22792.1"/>
    </source>
</evidence>
<keyword evidence="2" id="KW-1185">Reference proteome</keyword>
<dbReference type="AlphaFoldDB" id="C9L4V8"/>
<evidence type="ECO:0000313" key="2">
    <source>
        <dbReference type="Proteomes" id="UP000003755"/>
    </source>
</evidence>
<comment type="caution">
    <text evidence="1">The sequence shown here is derived from an EMBL/GenBank/DDBJ whole genome shotgun (WGS) entry which is preliminary data.</text>
</comment>
<dbReference type="HOGENOM" id="CLU_3247938_0_0_9"/>
<dbReference type="EMBL" id="ABYU02000010">
    <property type="protein sequence ID" value="EEX22792.1"/>
    <property type="molecule type" value="Genomic_DNA"/>
</dbReference>
<sequence length="42" mass="5045">MELFLLLKKLYRLKISLYYMGRYIIFVVEKGKAGNIQFTSKQ</sequence>
<reference evidence="1" key="1">
    <citation type="submission" date="2009-09" db="EMBL/GenBank/DDBJ databases">
        <authorList>
            <person name="Weinstock G."/>
            <person name="Sodergren E."/>
            <person name="Clifton S."/>
            <person name="Fulton L."/>
            <person name="Fulton B."/>
            <person name="Courtney L."/>
            <person name="Fronick C."/>
            <person name="Harrison M."/>
            <person name="Strong C."/>
            <person name="Farmer C."/>
            <person name="Delahaunty K."/>
            <person name="Markovic C."/>
            <person name="Hall O."/>
            <person name="Minx P."/>
            <person name="Tomlinson C."/>
            <person name="Mitreva M."/>
            <person name="Nelson J."/>
            <person name="Hou S."/>
            <person name="Wollam A."/>
            <person name="Pepin K.H."/>
            <person name="Johnson M."/>
            <person name="Bhonagiri V."/>
            <person name="Nash W.E."/>
            <person name="Warren W."/>
            <person name="Chinwalla A."/>
            <person name="Mardis E.R."/>
            <person name="Wilson R.K."/>
        </authorList>
    </citation>
    <scope>NUCLEOTIDE SEQUENCE [LARGE SCALE GENOMIC DNA]</scope>
    <source>
        <strain evidence="1">DSM 20583</strain>
    </source>
</reference>
<proteinExistence type="predicted"/>
<accession>C9L4V8</accession>
<dbReference type="Proteomes" id="UP000003755">
    <property type="component" value="Unassembled WGS sequence"/>
</dbReference>